<dbReference type="Proteomes" id="UP001501266">
    <property type="component" value="Unassembled WGS sequence"/>
</dbReference>
<dbReference type="PANTHER" id="PTHR30204">
    <property type="entry name" value="REDOX-CYCLING DRUG-SENSING TRANSCRIPTIONAL ACTIVATOR SOXR"/>
    <property type="match status" value="1"/>
</dbReference>
<gene>
    <name evidence="4" type="ORF">GCM10009640_20610</name>
</gene>
<dbReference type="InterPro" id="IPR009061">
    <property type="entry name" value="DNA-bd_dom_put_sf"/>
</dbReference>
<evidence type="ECO:0000259" key="3">
    <source>
        <dbReference type="PROSITE" id="PS50937"/>
    </source>
</evidence>
<dbReference type="EMBL" id="BAAAKK010000005">
    <property type="protein sequence ID" value="GAA1424423.1"/>
    <property type="molecule type" value="Genomic_DNA"/>
</dbReference>
<sequence length="265" mass="29208">MAWSTRELADLAGTTVNTVRHYHRLGLLAQPDRTANGYKHYGIAHLVRLLRIRRLATLGVPLGDIALVAQGGDETPAALQAVDAQLTERIAELQRARADIAAILREGAPADSPRGFESVASRLSEADRSILHIYTRLYDQEALDDLRRMVEAEPSRSDDEFDALPADADEATRERLATELAPSLVQHLDDYPWLTDPTMHAARDDTVTQQTFVEAVVELYNAAQIDVLSRATRIAHERRGSEAAAGEPALDEGRDQFAEGERAEP</sequence>
<reference evidence="4 5" key="1">
    <citation type="journal article" date="2019" name="Int. J. Syst. Evol. Microbiol.">
        <title>The Global Catalogue of Microorganisms (GCM) 10K type strain sequencing project: providing services to taxonomists for standard genome sequencing and annotation.</title>
        <authorList>
            <consortium name="The Broad Institute Genomics Platform"/>
            <consortium name="The Broad Institute Genome Sequencing Center for Infectious Disease"/>
            <person name="Wu L."/>
            <person name="Ma J."/>
        </authorList>
    </citation>
    <scope>NUCLEOTIDE SEQUENCE [LARGE SCALE GENOMIC DNA]</scope>
    <source>
        <strain evidence="4 5">JCM 12398</strain>
    </source>
</reference>
<dbReference type="InterPro" id="IPR047057">
    <property type="entry name" value="MerR_fam"/>
</dbReference>
<dbReference type="Gene3D" id="1.10.1660.10">
    <property type="match status" value="1"/>
</dbReference>
<evidence type="ECO:0000256" key="2">
    <source>
        <dbReference type="SAM" id="MobiDB-lite"/>
    </source>
</evidence>
<evidence type="ECO:0000313" key="5">
    <source>
        <dbReference type="Proteomes" id="UP001501266"/>
    </source>
</evidence>
<dbReference type="RefSeq" id="WP_343920094.1">
    <property type="nucleotide sequence ID" value="NZ_BAAAKK010000005.1"/>
</dbReference>
<evidence type="ECO:0000313" key="4">
    <source>
        <dbReference type="EMBL" id="GAA1424423.1"/>
    </source>
</evidence>
<dbReference type="PANTHER" id="PTHR30204:SF93">
    <property type="entry name" value="HTH MERR-TYPE DOMAIN-CONTAINING PROTEIN"/>
    <property type="match status" value="1"/>
</dbReference>
<comment type="caution">
    <text evidence="4">The sequence shown here is derived from an EMBL/GenBank/DDBJ whole genome shotgun (WGS) entry which is preliminary data.</text>
</comment>
<organism evidence="4 5">
    <name type="scientific">Agrococcus citreus</name>
    <dbReference type="NCBI Taxonomy" id="84643"/>
    <lineage>
        <taxon>Bacteria</taxon>
        <taxon>Bacillati</taxon>
        <taxon>Actinomycetota</taxon>
        <taxon>Actinomycetes</taxon>
        <taxon>Micrococcales</taxon>
        <taxon>Microbacteriaceae</taxon>
        <taxon>Agrococcus</taxon>
    </lineage>
</organism>
<feature type="domain" description="HTH merR-type" evidence="3">
    <location>
        <begin position="2"/>
        <end position="71"/>
    </location>
</feature>
<name>A0ABN1YWP3_9MICO</name>
<dbReference type="SMART" id="SM00422">
    <property type="entry name" value="HTH_MERR"/>
    <property type="match status" value="1"/>
</dbReference>
<dbReference type="PROSITE" id="PS50937">
    <property type="entry name" value="HTH_MERR_2"/>
    <property type="match status" value="1"/>
</dbReference>
<dbReference type="CDD" id="cd00592">
    <property type="entry name" value="HTH_MerR-like"/>
    <property type="match status" value="1"/>
</dbReference>
<protein>
    <submittedName>
        <fullName evidence="4">MerR family transcriptional regulator</fullName>
    </submittedName>
</protein>
<dbReference type="SUPFAM" id="SSF46955">
    <property type="entry name" value="Putative DNA-binding domain"/>
    <property type="match status" value="1"/>
</dbReference>
<dbReference type="InterPro" id="IPR000551">
    <property type="entry name" value="MerR-type_HTH_dom"/>
</dbReference>
<feature type="compositionally biased region" description="Basic and acidic residues" evidence="2">
    <location>
        <begin position="251"/>
        <end position="265"/>
    </location>
</feature>
<feature type="region of interest" description="Disordered" evidence="2">
    <location>
        <begin position="236"/>
        <end position="265"/>
    </location>
</feature>
<keyword evidence="1" id="KW-0238">DNA-binding</keyword>
<accession>A0ABN1YWP3</accession>
<keyword evidence="5" id="KW-1185">Reference proteome</keyword>
<evidence type="ECO:0000256" key="1">
    <source>
        <dbReference type="ARBA" id="ARBA00023125"/>
    </source>
</evidence>
<dbReference type="Pfam" id="PF13411">
    <property type="entry name" value="MerR_1"/>
    <property type="match status" value="1"/>
</dbReference>
<proteinExistence type="predicted"/>